<evidence type="ECO:0000259" key="10">
    <source>
        <dbReference type="Pfam" id="PF01120"/>
    </source>
</evidence>
<dbReference type="InterPro" id="IPR000933">
    <property type="entry name" value="Glyco_hydro_29"/>
</dbReference>
<evidence type="ECO:0000256" key="2">
    <source>
        <dbReference type="ARBA" id="ARBA00000419"/>
    </source>
</evidence>
<dbReference type="InterPro" id="IPR057739">
    <property type="entry name" value="Glyco_hydro_29_N"/>
</dbReference>
<dbReference type="FunFam" id="3.20.20.80:FF:000027">
    <property type="entry name" value="Alpha-L-fucosidase"/>
    <property type="match status" value="1"/>
</dbReference>
<evidence type="ECO:0000256" key="6">
    <source>
        <dbReference type="ARBA" id="ARBA00022729"/>
    </source>
</evidence>
<protein>
    <recommendedName>
        <fullName evidence="5">alpha-L-fucosidase</fullName>
        <ecNumber evidence="5">3.2.1.51</ecNumber>
    </recommendedName>
</protein>
<dbReference type="Gene3D" id="1.10.10.2120">
    <property type="match status" value="1"/>
</dbReference>
<dbReference type="NCBIfam" id="NF040521">
    <property type="entry name" value="C45_proenzyme"/>
    <property type="match status" value="1"/>
</dbReference>
<dbReference type="Pfam" id="PF01120">
    <property type="entry name" value="Alpha_L_fucos"/>
    <property type="match status" value="1"/>
</dbReference>
<name>A0A815JHG6_9BILA</name>
<dbReference type="AlphaFoldDB" id="A0A815JHG6"/>
<keyword evidence="6" id="KW-0732">Signal</keyword>
<sequence length="782" mass="89885">MKSRERIQKRIINDQIHFESLFNFVQTEEGHKLHQGFINAIRTMFPWYWDEICGLADGSEILFEHLLVLNFANETRTALRLLQEKTIDHTQQEKNPSETKGCSTVLINRTDTNTFALLHNEDNTAGLYDTAFLVEADIKSSPYDGGTRHSPNERFLAYCYAGVIPGTAFGTNMHGFVFALNALLPNYIGENRIPRQIINRALLSVANENELDKLLHGTPIAFGFCINGTFFHADNNQQRYLLNYELGPNLNSNDNMTTKNFINDICIALNYLLHYNHYDRLQGLIVERPGLLSSRNRAQRGLEFGEIRTEKDALTLLGDRANKQFPIFMIPDMDTNNTATLLIFITIICGFLIPLSEQQYTPDWKSLDSRPLPAWMWWLWKGDKPNVNIVAFMNNNYPTDWTYADFAEQFHAELYDPNEWADIFAAAGAKYIVFDSKHHEGFTMWPSKYSFNWNAMDVGPKRDLLGELANAIRNRTDIVFGLYHSMFEWFHPLYLTDKNNNFQTQFFPNMKTLPELKEIVENYRPSVIWSDGDWEASDIYWNSTGFLAWLYNESPVKDTVVCVVNDRWGTGIPCHHGDFYTCTDRFNPGHLVTHKWENCFTIDKNSWGYIRTSGINDYLTIQEILYQIITTVSTGGNVLINVGPTSYGKIPPIYEERLRQMGSWLKVNGEAIYNSIPWKYQNDTINKNVWYTSSKDEQYVYACLLDWQKNTTELTLGAPISSSNTSITLLGSDVGLLSWRSAGTSGGIIIELSDIQIYSLASDWAWVFKLQNITSKRINEKS</sequence>
<evidence type="ECO:0000256" key="1">
    <source>
        <dbReference type="ARBA" id="ARBA00000321"/>
    </source>
</evidence>
<dbReference type="InterPro" id="IPR013780">
    <property type="entry name" value="Glyco_hydro_b"/>
</dbReference>
<dbReference type="PROSITE" id="PS00385">
    <property type="entry name" value="ALPHA_L_FUCOSIDASE"/>
    <property type="match status" value="1"/>
</dbReference>
<accession>A0A815JHG6</accession>
<dbReference type="Gene3D" id="2.60.40.1180">
    <property type="entry name" value="Golgi alpha-mannosidase II"/>
    <property type="match status" value="1"/>
</dbReference>
<comment type="catalytic activity">
    <reaction evidence="2">
        <text>a neolactoside IV(2)-alpha-Fuc-nLc4Cer(d18:0) + H2O = a neolactoside nLc4Cer(d18:0) + L-fucose</text>
        <dbReference type="Rhea" id="RHEA:49308"/>
        <dbReference type="ChEBI" id="CHEBI:2181"/>
        <dbReference type="ChEBI" id="CHEBI:15377"/>
        <dbReference type="ChEBI" id="CHEBI:91119"/>
        <dbReference type="ChEBI" id="CHEBI:91121"/>
    </reaction>
    <physiologicalReaction direction="left-to-right" evidence="2">
        <dbReference type="Rhea" id="RHEA:49309"/>
    </physiologicalReaction>
</comment>
<dbReference type="Proteomes" id="UP000663889">
    <property type="component" value="Unassembled WGS sequence"/>
</dbReference>
<evidence type="ECO:0000259" key="11">
    <source>
        <dbReference type="Pfam" id="PF03417"/>
    </source>
</evidence>
<evidence type="ECO:0000259" key="12">
    <source>
        <dbReference type="Pfam" id="PF16757"/>
    </source>
</evidence>
<gene>
    <name evidence="13" type="ORF">SEV965_LOCUS30317</name>
</gene>
<evidence type="ECO:0000313" key="14">
    <source>
        <dbReference type="Proteomes" id="UP000663889"/>
    </source>
</evidence>
<comment type="caution">
    <text evidence="13">The sequence shown here is derived from an EMBL/GenBank/DDBJ whole genome shotgun (WGS) entry which is preliminary data.</text>
</comment>
<dbReference type="InterPro" id="IPR017853">
    <property type="entry name" value="GH"/>
</dbReference>
<evidence type="ECO:0000256" key="8">
    <source>
        <dbReference type="ARBA" id="ARBA00023180"/>
    </source>
</evidence>
<evidence type="ECO:0000256" key="5">
    <source>
        <dbReference type="ARBA" id="ARBA00012662"/>
    </source>
</evidence>
<proteinExistence type="inferred from homology"/>
<feature type="domain" description="Peptidase C45 hydrolase" evidence="11">
    <location>
        <begin position="113"/>
        <end position="345"/>
    </location>
</feature>
<dbReference type="SMART" id="SM00812">
    <property type="entry name" value="Alpha_L_fucos"/>
    <property type="match status" value="1"/>
</dbReference>
<dbReference type="Pfam" id="PF16757">
    <property type="entry name" value="Fucosidase_C"/>
    <property type="match status" value="1"/>
</dbReference>
<evidence type="ECO:0000256" key="3">
    <source>
        <dbReference type="ARBA" id="ARBA00004071"/>
    </source>
</evidence>
<evidence type="ECO:0000256" key="7">
    <source>
        <dbReference type="ARBA" id="ARBA00022801"/>
    </source>
</evidence>
<comment type="similarity">
    <text evidence="4">Belongs to the glycosyl hydrolase 29 family.</text>
</comment>
<comment type="catalytic activity">
    <reaction evidence="1">
        <text>a neolactoside IV(2)-alpha-Fuc-nLc4Cer(d18:1(4E)) + H2O = a neolactoside nLc4Cer(d18:1(4E)) + L-fucose</text>
        <dbReference type="Rhea" id="RHEA:48224"/>
        <dbReference type="ChEBI" id="CHEBI:2181"/>
        <dbReference type="ChEBI" id="CHEBI:15377"/>
        <dbReference type="ChEBI" id="CHEBI:17006"/>
        <dbReference type="ChEBI" id="CHEBI:28691"/>
    </reaction>
    <physiologicalReaction direction="left-to-right" evidence="1">
        <dbReference type="Rhea" id="RHEA:48225"/>
    </physiologicalReaction>
</comment>
<dbReference type="InterPro" id="IPR047794">
    <property type="entry name" value="C45_proenzyme-like"/>
</dbReference>
<dbReference type="SUPFAM" id="SSF51445">
    <property type="entry name" value="(Trans)glycosidases"/>
    <property type="match status" value="1"/>
</dbReference>
<evidence type="ECO:0000256" key="9">
    <source>
        <dbReference type="ARBA" id="ARBA00023295"/>
    </source>
</evidence>
<feature type="domain" description="Alpha-L-fucosidase C-terminal" evidence="12">
    <location>
        <begin position="681"/>
        <end position="771"/>
    </location>
</feature>
<dbReference type="EMBL" id="CAJNOU010003242">
    <property type="protein sequence ID" value="CAF1379134.1"/>
    <property type="molecule type" value="Genomic_DNA"/>
</dbReference>
<dbReference type="PANTHER" id="PTHR10030:SF37">
    <property type="entry name" value="ALPHA-L-FUCOSIDASE-RELATED"/>
    <property type="match status" value="1"/>
</dbReference>
<dbReference type="GO" id="GO:0005764">
    <property type="term" value="C:lysosome"/>
    <property type="evidence" value="ECO:0007669"/>
    <property type="project" value="TreeGrafter"/>
</dbReference>
<evidence type="ECO:0000256" key="4">
    <source>
        <dbReference type="ARBA" id="ARBA00007951"/>
    </source>
</evidence>
<comment type="function">
    <text evidence="3">Alpha-L-fucosidase is responsible for hydrolyzing the alpha-1,6-linked fucose joined to the reducing-end N-acetylglucosamine of the carbohydrate moieties of glycoproteins.</text>
</comment>
<dbReference type="InterPro" id="IPR018526">
    <property type="entry name" value="Glyco_hydro_29_CS"/>
</dbReference>
<keyword evidence="9" id="KW-0326">Glycosidase</keyword>
<dbReference type="InterPro" id="IPR016286">
    <property type="entry name" value="FUC_metazoa-typ"/>
</dbReference>
<dbReference type="GO" id="GO:0016139">
    <property type="term" value="P:glycoside catabolic process"/>
    <property type="evidence" value="ECO:0007669"/>
    <property type="project" value="TreeGrafter"/>
</dbReference>
<reference evidence="13" key="1">
    <citation type="submission" date="2021-02" db="EMBL/GenBank/DDBJ databases">
        <authorList>
            <person name="Nowell W R."/>
        </authorList>
    </citation>
    <scope>NUCLEOTIDE SEQUENCE</scope>
</reference>
<keyword evidence="7" id="KW-0378">Hydrolase</keyword>
<dbReference type="Pfam" id="PF03417">
    <property type="entry name" value="AAT"/>
    <property type="match status" value="1"/>
</dbReference>
<dbReference type="Gene3D" id="3.60.60.10">
    <property type="entry name" value="Penicillin V Acylase, Chain A"/>
    <property type="match status" value="1"/>
</dbReference>
<organism evidence="13 14">
    <name type="scientific">Rotaria sordida</name>
    <dbReference type="NCBI Taxonomy" id="392033"/>
    <lineage>
        <taxon>Eukaryota</taxon>
        <taxon>Metazoa</taxon>
        <taxon>Spiralia</taxon>
        <taxon>Gnathifera</taxon>
        <taxon>Rotifera</taxon>
        <taxon>Eurotatoria</taxon>
        <taxon>Bdelloidea</taxon>
        <taxon>Philodinida</taxon>
        <taxon>Philodinidae</taxon>
        <taxon>Rotaria</taxon>
    </lineage>
</organism>
<dbReference type="GO" id="GO:0006004">
    <property type="term" value="P:fucose metabolic process"/>
    <property type="evidence" value="ECO:0007669"/>
    <property type="project" value="InterPro"/>
</dbReference>
<dbReference type="GO" id="GO:0004560">
    <property type="term" value="F:alpha-L-fucosidase activity"/>
    <property type="evidence" value="ECO:0007669"/>
    <property type="project" value="UniProtKB-EC"/>
</dbReference>
<keyword evidence="8" id="KW-0325">Glycoprotein</keyword>
<dbReference type="PRINTS" id="PR00741">
    <property type="entry name" value="GLHYDRLASE29"/>
</dbReference>
<dbReference type="EC" id="3.2.1.51" evidence="5"/>
<feature type="domain" description="Glycoside hydrolase family 29 N-terminal" evidence="10">
    <location>
        <begin position="375"/>
        <end position="670"/>
    </location>
</feature>
<dbReference type="InterPro" id="IPR005079">
    <property type="entry name" value="Peptidase_C45_hydrolase"/>
</dbReference>
<dbReference type="PANTHER" id="PTHR10030">
    <property type="entry name" value="ALPHA-L-FUCOSIDASE"/>
    <property type="match status" value="1"/>
</dbReference>
<dbReference type="InterPro" id="IPR031919">
    <property type="entry name" value="Fucosidase_C"/>
</dbReference>
<dbReference type="Gene3D" id="3.20.20.80">
    <property type="entry name" value="Glycosidases"/>
    <property type="match status" value="1"/>
</dbReference>
<evidence type="ECO:0000313" key="13">
    <source>
        <dbReference type="EMBL" id="CAF1379134.1"/>
    </source>
</evidence>